<name>A0A392Q074_9FABA</name>
<accession>A0A392Q074</accession>
<proteinExistence type="predicted"/>
<evidence type="ECO:0000313" key="1">
    <source>
        <dbReference type="EMBL" id="MCI17110.1"/>
    </source>
</evidence>
<evidence type="ECO:0000313" key="2">
    <source>
        <dbReference type="Proteomes" id="UP000265520"/>
    </source>
</evidence>
<dbReference type="AlphaFoldDB" id="A0A392Q074"/>
<protein>
    <submittedName>
        <fullName evidence="1">Uncharacterized protein</fullName>
    </submittedName>
</protein>
<organism evidence="1 2">
    <name type="scientific">Trifolium medium</name>
    <dbReference type="NCBI Taxonomy" id="97028"/>
    <lineage>
        <taxon>Eukaryota</taxon>
        <taxon>Viridiplantae</taxon>
        <taxon>Streptophyta</taxon>
        <taxon>Embryophyta</taxon>
        <taxon>Tracheophyta</taxon>
        <taxon>Spermatophyta</taxon>
        <taxon>Magnoliopsida</taxon>
        <taxon>eudicotyledons</taxon>
        <taxon>Gunneridae</taxon>
        <taxon>Pentapetalae</taxon>
        <taxon>rosids</taxon>
        <taxon>fabids</taxon>
        <taxon>Fabales</taxon>
        <taxon>Fabaceae</taxon>
        <taxon>Papilionoideae</taxon>
        <taxon>50 kb inversion clade</taxon>
        <taxon>NPAAA clade</taxon>
        <taxon>Hologalegina</taxon>
        <taxon>IRL clade</taxon>
        <taxon>Trifolieae</taxon>
        <taxon>Trifolium</taxon>
    </lineage>
</organism>
<comment type="caution">
    <text evidence="1">The sequence shown here is derived from an EMBL/GenBank/DDBJ whole genome shotgun (WGS) entry which is preliminary data.</text>
</comment>
<dbReference type="Proteomes" id="UP000265520">
    <property type="component" value="Unassembled WGS sequence"/>
</dbReference>
<sequence length="203" mass="22786">MHVELCTETRVKPNAKTSRNPASKPIIRFNHFFQKTLEKSIFVTVIVDDVIIEPPKLIFDNSTDSVVEPDVEPSHVQIESVVEPSSEKAVVLYEPSKTLISPVIETVVESTIVTPHIPSESNVIPDVETSQDQPVSVDETDYAIPKTDADMVLRILNLMWLKINLMVVWSIKDLNVMKEADLDDLPLDQAIAQSVTERELVML</sequence>
<reference evidence="1 2" key="1">
    <citation type="journal article" date="2018" name="Front. Plant Sci.">
        <title>Red Clover (Trifolium pratense) and Zigzag Clover (T. medium) - A Picture of Genomic Similarities and Differences.</title>
        <authorList>
            <person name="Dluhosova J."/>
            <person name="Istvanek J."/>
            <person name="Nedelnik J."/>
            <person name="Repkova J."/>
        </authorList>
    </citation>
    <scope>NUCLEOTIDE SEQUENCE [LARGE SCALE GENOMIC DNA]</scope>
    <source>
        <strain evidence="2">cv. 10/8</strain>
        <tissue evidence="1">Leaf</tissue>
    </source>
</reference>
<keyword evidence="2" id="KW-1185">Reference proteome</keyword>
<dbReference type="EMBL" id="LXQA010103872">
    <property type="protein sequence ID" value="MCI17110.1"/>
    <property type="molecule type" value="Genomic_DNA"/>
</dbReference>